<feature type="region of interest" description="Disordered" evidence="1">
    <location>
        <begin position="281"/>
        <end position="375"/>
    </location>
</feature>
<dbReference type="Gene3D" id="2.60.40.10">
    <property type="entry name" value="Immunoglobulins"/>
    <property type="match status" value="2"/>
</dbReference>
<feature type="region of interest" description="Disordered" evidence="1">
    <location>
        <begin position="187"/>
        <end position="231"/>
    </location>
</feature>
<dbReference type="InterPro" id="IPR041498">
    <property type="entry name" value="Big_6"/>
</dbReference>
<protein>
    <submittedName>
        <fullName evidence="3">Retention module-containing protein</fullName>
    </submittedName>
</protein>
<keyword evidence="4" id="KW-1185">Reference proteome</keyword>
<feature type="region of interest" description="Disordered" evidence="1">
    <location>
        <begin position="388"/>
        <end position="417"/>
    </location>
</feature>
<feature type="domain" description="Bacterial Ig" evidence="2">
    <location>
        <begin position="418"/>
        <end position="470"/>
    </location>
</feature>
<sequence length="608" mass="61466">MATQVGIAKQVLGSAVAVDALGNQRVINSGDPIFLGEVIKTLTDVSKVIVATNDGKDITILGKDSVKMDSSVISSTSFGDGAVADADALQKAILSGADLTQLEETAAGGPAAGGGAGGTAQITPAYFAAGGHYANVTASTGNLADGIAAGVGGVSPVTGGLTDAGATTGGVVATPINPPAVVSIDGKDPSAPTNNAAPTIKVVVDPGTTPDLVDDNGNIIPTDKKDNGDGTWDITPKDPITDPDNVNVITTDPTTGEKSDPTPVNPNIDTEAPAVVVDSVTSIDSSNPSDNTADTGNVKGSATDGGNPIIDGSKVEIFNSNGEKIGEGTTKDGKFDITTDKPINPNDTVKVVVTDPAGNPGEATGTAGDLTHTNDNEAPAVVVDSVTSIDSSNPADNTADTGNVKGSATDSGNPIIDGSKVEIFNSNGEKIGEGTTKDGKFDITTDKPINPNDTVKVVVTDPAGNPGEATGTAGDIVTTAPHAELEVSDIAYRGEIKLPFAREATIKNVKNIGADQKLKVTLLDQDGNEIPNVNWVKTGNSTDAWGRETLAEMAAVREYRLDLVDANGNVIQTLDTKPVSLSDVVITDVIDDVAGGKDGKLQSGDFTN</sequence>
<feature type="compositionally biased region" description="Basic and acidic residues" evidence="1">
    <location>
        <begin position="324"/>
        <end position="339"/>
    </location>
</feature>
<comment type="caution">
    <text evidence="3">The sequence shown here is derived from an EMBL/GenBank/DDBJ whole genome shotgun (WGS) entry which is preliminary data.</text>
</comment>
<gene>
    <name evidence="3" type="ORF">NYG85_08690</name>
</gene>
<organism evidence="3 4">
    <name type="scientific">Campylobacter gastrosuis</name>
    <dbReference type="NCBI Taxonomy" id="2974576"/>
    <lineage>
        <taxon>Bacteria</taxon>
        <taxon>Pseudomonadati</taxon>
        <taxon>Campylobacterota</taxon>
        <taxon>Epsilonproteobacteria</taxon>
        <taxon>Campylobacterales</taxon>
        <taxon>Campylobacteraceae</taxon>
        <taxon>Campylobacter</taxon>
    </lineage>
</organism>
<reference evidence="3" key="2">
    <citation type="journal article" date="2023" name="Microorganisms">
        <title>Isolation and Genomic Characteristics of Cat-Borne Campylobacter felis sp. nov. and Sheep-Borne Campylobacter ovis sp. nov.</title>
        <authorList>
            <person name="Wang H."/>
            <person name="Li Y."/>
            <person name="Gu Y."/>
            <person name="Zhou G."/>
            <person name="Chen X."/>
            <person name="Zhang X."/>
            <person name="Shao Z."/>
            <person name="Zhang J."/>
            <person name="Zhang M."/>
        </authorList>
    </citation>
    <scope>NUCLEOTIDE SEQUENCE</scope>
    <source>
        <strain evidence="3">PS10</strain>
    </source>
</reference>
<dbReference type="Proteomes" id="UP001173801">
    <property type="component" value="Unassembled WGS sequence"/>
</dbReference>
<proteinExistence type="predicted"/>
<dbReference type="InterPro" id="IPR013783">
    <property type="entry name" value="Ig-like_fold"/>
</dbReference>
<feature type="domain" description="Bacterial Ig" evidence="2">
    <location>
        <begin position="312"/>
        <end position="364"/>
    </location>
</feature>
<evidence type="ECO:0000313" key="3">
    <source>
        <dbReference type="EMBL" id="MDL0089432.1"/>
    </source>
</evidence>
<dbReference type="InterPro" id="IPR047777">
    <property type="entry name" value="LapA-like_RM"/>
</dbReference>
<name>A0ABT7HRS3_9BACT</name>
<dbReference type="Pfam" id="PF17936">
    <property type="entry name" value="Big_6"/>
    <property type="match status" value="2"/>
</dbReference>
<feature type="compositionally biased region" description="Polar residues" evidence="1">
    <location>
        <begin position="287"/>
        <end position="300"/>
    </location>
</feature>
<reference evidence="3" key="1">
    <citation type="submission" date="2022-08" db="EMBL/GenBank/DDBJ databases">
        <authorList>
            <person name="Wang H."/>
        </authorList>
    </citation>
    <scope>NUCLEOTIDE SEQUENCE</scope>
    <source>
        <strain evidence="3">PS10</strain>
    </source>
</reference>
<feature type="non-terminal residue" evidence="3">
    <location>
        <position position="608"/>
    </location>
</feature>
<evidence type="ECO:0000313" key="4">
    <source>
        <dbReference type="Proteomes" id="UP001173801"/>
    </source>
</evidence>
<dbReference type="NCBIfam" id="NF033682">
    <property type="entry name" value="retention_LapA"/>
    <property type="match status" value="1"/>
</dbReference>
<accession>A0ABT7HRS3</accession>
<dbReference type="EMBL" id="JANURM010000013">
    <property type="protein sequence ID" value="MDL0089432.1"/>
    <property type="molecule type" value="Genomic_DNA"/>
</dbReference>
<feature type="compositionally biased region" description="Polar residues" evidence="1">
    <location>
        <begin position="393"/>
        <end position="412"/>
    </location>
</feature>
<evidence type="ECO:0000256" key="1">
    <source>
        <dbReference type="SAM" id="MobiDB-lite"/>
    </source>
</evidence>
<evidence type="ECO:0000259" key="2">
    <source>
        <dbReference type="Pfam" id="PF17936"/>
    </source>
</evidence>
<dbReference type="RefSeq" id="WP_284938098.1">
    <property type="nucleotide sequence ID" value="NZ_JANURM010000013.1"/>
</dbReference>